<evidence type="ECO:0000313" key="3">
    <source>
        <dbReference type="Proteomes" id="UP000092967"/>
    </source>
</evidence>
<dbReference type="EMBL" id="CP014224">
    <property type="protein sequence ID" value="ANW97003.1"/>
    <property type="molecule type" value="Genomic_DNA"/>
</dbReference>
<organism evidence="2 3">
    <name type="scientific">Wenyingzhuangia fucanilytica</name>
    <dbReference type="NCBI Taxonomy" id="1790137"/>
    <lineage>
        <taxon>Bacteria</taxon>
        <taxon>Pseudomonadati</taxon>
        <taxon>Bacteroidota</taxon>
        <taxon>Flavobacteriia</taxon>
        <taxon>Flavobacteriales</taxon>
        <taxon>Flavobacteriaceae</taxon>
        <taxon>Wenyingzhuangia</taxon>
    </lineage>
</organism>
<keyword evidence="3" id="KW-1185">Reference proteome</keyword>
<sequence length="86" mass="9518">MANQKIKKIANTPLWKLAIRFMISFGFILAIVFIAAELFKSGNLNAISESFKDGSWVPFVTTRAAIIVGYGFVMAFLTKSKAKNTL</sequence>
<name>A0A1B1Y8A0_9FLAO</name>
<dbReference type="KEGG" id="wfu:AXE80_12240"/>
<evidence type="ECO:0000313" key="2">
    <source>
        <dbReference type="EMBL" id="ANW97003.1"/>
    </source>
</evidence>
<feature type="transmembrane region" description="Helical" evidence="1">
    <location>
        <begin position="17"/>
        <end position="36"/>
    </location>
</feature>
<accession>A0A1B1Y8A0</accession>
<dbReference type="Proteomes" id="UP000092967">
    <property type="component" value="Chromosome"/>
</dbReference>
<dbReference type="RefSeq" id="WP_068827751.1">
    <property type="nucleotide sequence ID" value="NZ_CP014224.1"/>
</dbReference>
<dbReference type="OrthoDB" id="1445669at2"/>
<proteinExistence type="predicted"/>
<gene>
    <name evidence="2" type="ORF">AXE80_12240</name>
</gene>
<dbReference type="STRING" id="1790137.AXE80_12240"/>
<protein>
    <submittedName>
        <fullName evidence="2">Uncharacterized protein</fullName>
    </submittedName>
</protein>
<keyword evidence="1" id="KW-0812">Transmembrane</keyword>
<reference evidence="2 3" key="1">
    <citation type="submission" date="2016-02" db="EMBL/GenBank/DDBJ databases">
        <authorList>
            <person name="Wen L."/>
            <person name="He K."/>
            <person name="Yang H."/>
        </authorList>
    </citation>
    <scope>NUCLEOTIDE SEQUENCE [LARGE SCALE GENOMIC DNA]</scope>
    <source>
        <strain evidence="2 3">CZ1127</strain>
    </source>
</reference>
<keyword evidence="1" id="KW-1133">Transmembrane helix</keyword>
<dbReference type="AlphaFoldDB" id="A0A1B1Y8A0"/>
<evidence type="ECO:0000256" key="1">
    <source>
        <dbReference type="SAM" id="Phobius"/>
    </source>
</evidence>
<keyword evidence="1" id="KW-0472">Membrane</keyword>
<feature type="transmembrane region" description="Helical" evidence="1">
    <location>
        <begin position="56"/>
        <end position="77"/>
    </location>
</feature>